<dbReference type="EMBL" id="QJKH01000001">
    <property type="protein sequence ID" value="PXX81555.1"/>
    <property type="molecule type" value="Genomic_DNA"/>
</dbReference>
<dbReference type="AlphaFoldDB" id="A0A318L0T1"/>
<sequence length="221" mass="25296">MDNLLSFDYLPGTDIYLYQRRDMFRMNTDTALLGHFMRVKENDTVLDIGCNNGALLLYASQYTKGKLIGVDIQKEACELAEKNLAYHKLTNSMICCADAATFECEPCDVVVCNPPYFRVTHEDQLNESLAKRIARHETNLDFETLAAKVSQCLKENGRFYLVHRCDRLTDLLCGLRKVELEMKTMQLIRDENKEHPHGVLIEAVKHGKSGCVVLPEHIVRR</sequence>
<dbReference type="InterPro" id="IPR050210">
    <property type="entry name" value="tRNA_Adenine-N(6)_MTase"/>
</dbReference>
<dbReference type="OrthoDB" id="9777257at2"/>
<evidence type="ECO:0000313" key="3">
    <source>
        <dbReference type="Proteomes" id="UP000247612"/>
    </source>
</evidence>
<dbReference type="PROSITE" id="PS00092">
    <property type="entry name" value="N6_MTASE"/>
    <property type="match status" value="1"/>
</dbReference>
<dbReference type="Gene3D" id="3.40.50.150">
    <property type="entry name" value="Vaccinia Virus protein VP39"/>
    <property type="match status" value="1"/>
</dbReference>
<dbReference type="GO" id="GO:0008168">
    <property type="term" value="F:methyltransferase activity"/>
    <property type="evidence" value="ECO:0007669"/>
    <property type="project" value="UniProtKB-KW"/>
</dbReference>
<organism evidence="2 3">
    <name type="scientific">Dielma fastidiosa</name>
    <dbReference type="NCBI Taxonomy" id="1034346"/>
    <lineage>
        <taxon>Bacteria</taxon>
        <taxon>Bacillati</taxon>
        <taxon>Bacillota</taxon>
        <taxon>Erysipelotrichia</taxon>
        <taxon>Erysipelotrichales</taxon>
        <taxon>Erysipelotrichaceae</taxon>
        <taxon>Dielma</taxon>
    </lineage>
</organism>
<reference evidence="2 3" key="1">
    <citation type="submission" date="2018-05" db="EMBL/GenBank/DDBJ databases">
        <title>Genomic Encyclopedia of Type Strains, Phase IV (KMG-IV): sequencing the most valuable type-strain genomes for metagenomic binning, comparative biology and taxonomic classification.</title>
        <authorList>
            <person name="Goeker M."/>
        </authorList>
    </citation>
    <scope>NUCLEOTIDE SEQUENCE [LARGE SCALE GENOMIC DNA]</scope>
    <source>
        <strain evidence="2 3">JC118</strain>
    </source>
</reference>
<feature type="domain" description="Methyltransferase" evidence="1">
    <location>
        <begin position="40"/>
        <end position="183"/>
    </location>
</feature>
<dbReference type="Proteomes" id="UP000247612">
    <property type="component" value="Unassembled WGS sequence"/>
</dbReference>
<dbReference type="SUPFAM" id="SSF53335">
    <property type="entry name" value="S-adenosyl-L-methionine-dependent methyltransferases"/>
    <property type="match status" value="1"/>
</dbReference>
<dbReference type="InterPro" id="IPR029063">
    <property type="entry name" value="SAM-dependent_MTases_sf"/>
</dbReference>
<proteinExistence type="predicted"/>
<evidence type="ECO:0000313" key="2">
    <source>
        <dbReference type="EMBL" id="PXX81555.1"/>
    </source>
</evidence>
<comment type="caution">
    <text evidence="2">The sequence shown here is derived from an EMBL/GenBank/DDBJ whole genome shotgun (WGS) entry which is preliminary data.</text>
</comment>
<evidence type="ECO:0000259" key="1">
    <source>
        <dbReference type="Pfam" id="PF13847"/>
    </source>
</evidence>
<protein>
    <submittedName>
        <fullName evidence="2">tRNA1(Val) A37 N6-methylase TrmN6</fullName>
    </submittedName>
</protein>
<dbReference type="CDD" id="cd02440">
    <property type="entry name" value="AdoMet_MTases"/>
    <property type="match status" value="1"/>
</dbReference>
<dbReference type="PANTHER" id="PTHR47739:SF1">
    <property type="entry name" value="TRNA1(VAL) (ADENINE(37)-N6)-METHYLTRANSFERASE"/>
    <property type="match status" value="1"/>
</dbReference>
<dbReference type="GO" id="GO:0032259">
    <property type="term" value="P:methylation"/>
    <property type="evidence" value="ECO:0007669"/>
    <property type="project" value="UniProtKB-KW"/>
</dbReference>
<dbReference type="PANTHER" id="PTHR47739">
    <property type="entry name" value="TRNA1(VAL) (ADENINE(37)-N6)-METHYLTRANSFERASE"/>
    <property type="match status" value="1"/>
</dbReference>
<keyword evidence="3" id="KW-1185">Reference proteome</keyword>
<keyword evidence="2" id="KW-0808">Transferase</keyword>
<keyword evidence="2" id="KW-0489">Methyltransferase</keyword>
<accession>A0A318L0T1</accession>
<dbReference type="RefSeq" id="WP_022936470.1">
    <property type="nucleotide sequence ID" value="NZ_CABKRQ010000001.1"/>
</dbReference>
<dbReference type="STRING" id="1034346.GCA_000313565_00163"/>
<dbReference type="InterPro" id="IPR025714">
    <property type="entry name" value="Methyltranfer_dom"/>
</dbReference>
<dbReference type="Pfam" id="PF13847">
    <property type="entry name" value="Methyltransf_31"/>
    <property type="match status" value="1"/>
</dbReference>
<name>A0A318L0T1_9FIRM</name>
<dbReference type="InterPro" id="IPR002052">
    <property type="entry name" value="DNA_methylase_N6_adenine_CS"/>
</dbReference>
<dbReference type="GO" id="GO:0003676">
    <property type="term" value="F:nucleic acid binding"/>
    <property type="evidence" value="ECO:0007669"/>
    <property type="project" value="InterPro"/>
</dbReference>
<gene>
    <name evidence="2" type="ORF">DES51_101164</name>
</gene>